<comment type="cofactor">
    <cofactor evidence="1">
        <name>FMN</name>
        <dbReference type="ChEBI" id="CHEBI:58210"/>
    </cofactor>
</comment>
<dbReference type="Gene3D" id="2.30.110.10">
    <property type="entry name" value="Electron Transport, Fmn-binding Protein, Chain A"/>
    <property type="match status" value="1"/>
</dbReference>
<keyword evidence="2" id="KW-0285">Flavoprotein</keyword>
<evidence type="ECO:0000313" key="5">
    <source>
        <dbReference type="EMBL" id="KOE99322.1"/>
    </source>
</evidence>
<evidence type="ECO:0000256" key="1">
    <source>
        <dbReference type="ARBA" id="ARBA00001917"/>
    </source>
</evidence>
<dbReference type="Pfam" id="PF01613">
    <property type="entry name" value="Flavin_Reduct"/>
    <property type="match status" value="1"/>
</dbReference>
<dbReference type="Proteomes" id="UP000036890">
    <property type="component" value="Unassembled WGS sequence"/>
</dbReference>
<dbReference type="SUPFAM" id="SSF50475">
    <property type="entry name" value="FMN-binding split barrel"/>
    <property type="match status" value="1"/>
</dbReference>
<dbReference type="InterPro" id="IPR002563">
    <property type="entry name" value="Flavin_Rdtase-like_dom"/>
</dbReference>
<comment type="similarity">
    <text evidence="3">Belongs to the flavoredoxin family.</text>
</comment>
<dbReference type="InterPro" id="IPR012349">
    <property type="entry name" value="Split_barrel_FMN-bd"/>
</dbReference>
<feature type="domain" description="Flavin reductase like" evidence="4">
    <location>
        <begin position="16"/>
        <end position="167"/>
    </location>
</feature>
<reference evidence="5 6" key="1">
    <citation type="journal article" date="2012" name="J. Bacteriol.">
        <title>Genome sequence of a novel nicotine-degrading strain, Pseudomonas geniculata N1.</title>
        <authorList>
            <person name="Tang H."/>
            <person name="Yu H."/>
            <person name="Tai C."/>
            <person name="Huang K."/>
            <person name="Liu Y."/>
            <person name="Wang L."/>
            <person name="Yao Y."/>
            <person name="Wu G."/>
            <person name="Xu P."/>
        </authorList>
    </citation>
    <scope>NUCLEOTIDE SEQUENCE [LARGE SCALE GENOMIC DNA]</scope>
    <source>
        <strain evidence="5 6">N1</strain>
    </source>
</reference>
<sequence length="185" mass="20691">MKALPKKDFPVEQARRFLEPGPIVLVSTAWQGQRNLMTMGWHMVMGFSPSLVATYLWNENHSHALAVSSGECVINVPGVELLDTVVDIGNCSGREVDKFARFGLDAVPAREVGAPLVGQCHSCFECRLYDDSQVQSSNLFIWEIVRAHVAPRPKLPRTVHYRGDGQLMVSGAEVSRRRRFKPDML</sequence>
<evidence type="ECO:0000256" key="3">
    <source>
        <dbReference type="ARBA" id="ARBA00038054"/>
    </source>
</evidence>
<protein>
    <submittedName>
        <fullName evidence="5">Flavin reductase</fullName>
    </submittedName>
</protein>
<dbReference type="EMBL" id="AJLO02000022">
    <property type="protein sequence ID" value="KOE99322.1"/>
    <property type="molecule type" value="Genomic_DNA"/>
</dbReference>
<name>A0A0L8AAA8_9GAMM</name>
<dbReference type="AlphaFoldDB" id="A0A0L8AAA8"/>
<evidence type="ECO:0000313" key="6">
    <source>
        <dbReference type="Proteomes" id="UP000036890"/>
    </source>
</evidence>
<organism evidence="5 6">
    <name type="scientific">Stenotrophomonas geniculata N1</name>
    <dbReference type="NCBI Taxonomy" id="1167641"/>
    <lineage>
        <taxon>Bacteria</taxon>
        <taxon>Pseudomonadati</taxon>
        <taxon>Pseudomonadota</taxon>
        <taxon>Gammaproteobacteria</taxon>
        <taxon>Lysobacterales</taxon>
        <taxon>Lysobacteraceae</taxon>
        <taxon>Stenotrophomonas</taxon>
    </lineage>
</organism>
<gene>
    <name evidence="5" type="ORF">W7K_10445</name>
</gene>
<evidence type="ECO:0000256" key="2">
    <source>
        <dbReference type="ARBA" id="ARBA00022630"/>
    </source>
</evidence>
<dbReference type="OrthoDB" id="9792436at2"/>
<dbReference type="GO" id="GO:0010181">
    <property type="term" value="F:FMN binding"/>
    <property type="evidence" value="ECO:0007669"/>
    <property type="project" value="InterPro"/>
</dbReference>
<comment type="caution">
    <text evidence="5">The sequence shown here is derived from an EMBL/GenBank/DDBJ whole genome shotgun (WGS) entry which is preliminary data.</text>
</comment>
<accession>A0A0L8AAA8</accession>
<dbReference type="InterPro" id="IPR052174">
    <property type="entry name" value="Flavoredoxin"/>
</dbReference>
<dbReference type="SMART" id="SM00903">
    <property type="entry name" value="Flavin_Reduct"/>
    <property type="match status" value="1"/>
</dbReference>
<dbReference type="PANTHER" id="PTHR43567:SF1">
    <property type="entry name" value="FLAVOREDOXIN"/>
    <property type="match status" value="1"/>
</dbReference>
<evidence type="ECO:0000259" key="4">
    <source>
        <dbReference type="SMART" id="SM00903"/>
    </source>
</evidence>
<dbReference type="RefSeq" id="WP_010484076.1">
    <property type="nucleotide sequence ID" value="NZ_AJLO02000022.1"/>
</dbReference>
<dbReference type="GO" id="GO:0016646">
    <property type="term" value="F:oxidoreductase activity, acting on the CH-NH group of donors, NAD or NADP as acceptor"/>
    <property type="evidence" value="ECO:0007669"/>
    <property type="project" value="UniProtKB-ARBA"/>
</dbReference>
<proteinExistence type="inferred from homology"/>
<dbReference type="PANTHER" id="PTHR43567">
    <property type="entry name" value="FLAVOREDOXIN-RELATED-RELATED"/>
    <property type="match status" value="1"/>
</dbReference>